<name>A0ABU1UZA6_9GAMM</name>
<gene>
    <name evidence="2" type="ORF">J2X05_002543</name>
</gene>
<dbReference type="Proteomes" id="UP001253595">
    <property type="component" value="Unassembled WGS sequence"/>
</dbReference>
<reference evidence="2 3" key="1">
    <citation type="submission" date="2023-07" db="EMBL/GenBank/DDBJ databases">
        <title>Sorghum-associated microbial communities from plants grown in Nebraska, USA.</title>
        <authorList>
            <person name="Schachtman D."/>
        </authorList>
    </citation>
    <scope>NUCLEOTIDE SEQUENCE [LARGE SCALE GENOMIC DNA]</scope>
    <source>
        <strain evidence="2 3">BE190</strain>
    </source>
</reference>
<organism evidence="2 3">
    <name type="scientific">Cellvibrio fibrivorans</name>
    <dbReference type="NCBI Taxonomy" id="126350"/>
    <lineage>
        <taxon>Bacteria</taxon>
        <taxon>Pseudomonadati</taxon>
        <taxon>Pseudomonadota</taxon>
        <taxon>Gammaproteobacteria</taxon>
        <taxon>Cellvibrionales</taxon>
        <taxon>Cellvibrionaceae</taxon>
        <taxon>Cellvibrio</taxon>
    </lineage>
</organism>
<evidence type="ECO:0000313" key="3">
    <source>
        <dbReference type="Proteomes" id="UP001253595"/>
    </source>
</evidence>
<keyword evidence="3" id="KW-1185">Reference proteome</keyword>
<accession>A0ABU1UZA6</accession>
<comment type="caution">
    <text evidence="2">The sequence shown here is derived from an EMBL/GenBank/DDBJ whole genome shotgun (WGS) entry which is preliminary data.</text>
</comment>
<keyword evidence="1" id="KW-1133">Transmembrane helix</keyword>
<feature type="transmembrane region" description="Helical" evidence="1">
    <location>
        <begin position="12"/>
        <end position="34"/>
    </location>
</feature>
<proteinExistence type="predicted"/>
<evidence type="ECO:0000313" key="2">
    <source>
        <dbReference type="EMBL" id="MDR7090519.1"/>
    </source>
</evidence>
<protein>
    <submittedName>
        <fullName evidence="2">Uncharacterized protein</fullName>
    </submittedName>
</protein>
<evidence type="ECO:0000256" key="1">
    <source>
        <dbReference type="SAM" id="Phobius"/>
    </source>
</evidence>
<dbReference type="EMBL" id="JAVDVX010000004">
    <property type="protein sequence ID" value="MDR7090519.1"/>
    <property type="molecule type" value="Genomic_DNA"/>
</dbReference>
<dbReference type="RefSeq" id="WP_310072902.1">
    <property type="nucleotide sequence ID" value="NZ_JAVDVX010000004.1"/>
</dbReference>
<sequence>MLVKTYLQQSTLRLLLSGIFVVGILCLLAAWNYANKTEYFADNTGSNGFTIAVDMPLHANGEVSLALKRFIYRYKNQPKPVEPIDPIWALSSGEFIVVLPCVAASQHTATLLSPYLSLYQLQTLNISRAPPLV</sequence>
<keyword evidence="1" id="KW-0812">Transmembrane</keyword>
<keyword evidence="1" id="KW-0472">Membrane</keyword>